<protein>
    <submittedName>
        <fullName evidence="1">Uncharacterized protein</fullName>
    </submittedName>
</protein>
<organism evidence="1 2">
    <name type="scientific">Pontibacillus yanchengensis Y32</name>
    <dbReference type="NCBI Taxonomy" id="1385514"/>
    <lineage>
        <taxon>Bacteria</taxon>
        <taxon>Bacillati</taxon>
        <taxon>Bacillota</taxon>
        <taxon>Bacilli</taxon>
        <taxon>Bacillales</taxon>
        <taxon>Bacillaceae</taxon>
        <taxon>Pontibacillus</taxon>
    </lineage>
</organism>
<dbReference type="EMBL" id="AVBF01000003">
    <property type="protein sequence ID" value="KGP74386.1"/>
    <property type="molecule type" value="Genomic_DNA"/>
</dbReference>
<reference evidence="1 2" key="1">
    <citation type="journal article" date="2015" name="Stand. Genomic Sci.">
        <title>High quality draft genome sequence of the moderately halophilic bacterium Pontibacillus yanchengensis Y32(T) and comparison among Pontibacillus genomes.</title>
        <authorList>
            <person name="Huang J."/>
            <person name="Qiao Z.X."/>
            <person name="Tang J.W."/>
            <person name="Wang G."/>
        </authorList>
    </citation>
    <scope>NUCLEOTIDE SEQUENCE [LARGE SCALE GENOMIC DNA]</scope>
    <source>
        <strain evidence="1 2">Y32</strain>
    </source>
</reference>
<comment type="caution">
    <text evidence="1">The sequence shown here is derived from an EMBL/GenBank/DDBJ whole genome shotgun (WGS) entry which is preliminary data.</text>
</comment>
<dbReference type="Proteomes" id="UP000030147">
    <property type="component" value="Unassembled WGS sequence"/>
</dbReference>
<sequence length="188" mass="21520">MNLLASNLINATITHSDSENEKATVHDVFIDLEQQKLGYVTLKLHKPPHEMEEQESKSLLEKLNPFINNGKSKKLYYIPDYKIETIKPGMLTMSGQKVEEELKSPSPNCHSHTKLQEIPIESETGERLGELEEIILNTNDKTIIGLMLEEEQNKPYLPCEYVVSWNEDKIIVASGAQLKLLDYLEQLR</sequence>
<dbReference type="OrthoDB" id="9904285at2"/>
<name>A0A0A2TJY8_9BACI</name>
<dbReference type="SUPFAM" id="SSF50346">
    <property type="entry name" value="PRC-barrel domain"/>
    <property type="match status" value="1"/>
</dbReference>
<proteinExistence type="predicted"/>
<gene>
    <name evidence="1" type="ORF">N782_14965</name>
</gene>
<evidence type="ECO:0000313" key="2">
    <source>
        <dbReference type="Proteomes" id="UP000030147"/>
    </source>
</evidence>
<accession>A0A0A2TJY8</accession>
<dbReference type="InterPro" id="IPR011033">
    <property type="entry name" value="PRC_barrel-like_sf"/>
</dbReference>
<evidence type="ECO:0000313" key="1">
    <source>
        <dbReference type="EMBL" id="KGP74386.1"/>
    </source>
</evidence>
<dbReference type="STRING" id="1385514.N782_14965"/>
<dbReference type="RefSeq" id="WP_036815543.1">
    <property type="nucleotide sequence ID" value="NZ_AVBF01000003.1"/>
</dbReference>
<keyword evidence="2" id="KW-1185">Reference proteome</keyword>
<dbReference type="AlphaFoldDB" id="A0A0A2TJY8"/>